<dbReference type="AlphaFoldDB" id="A0AA96WLJ0"/>
<feature type="domain" description="Fe/B12 periplasmic-binding" evidence="1">
    <location>
        <begin position="6"/>
        <end position="294"/>
    </location>
</feature>
<accession>A0AA96WLJ0</accession>
<dbReference type="PANTHER" id="PTHR42860:SF1">
    <property type="entry name" value="VITAMIN B12-BINDING PROTEIN"/>
    <property type="match status" value="1"/>
</dbReference>
<reference evidence="2" key="1">
    <citation type="submission" date="2020-05" db="EMBL/GenBank/DDBJ databases">
        <authorList>
            <person name="Zhu T."/>
            <person name="Keshari N."/>
            <person name="Lu X."/>
        </authorList>
    </citation>
    <scope>NUCLEOTIDE SEQUENCE</scope>
    <source>
        <strain evidence="2">NK1-12</strain>
    </source>
</reference>
<name>A0AA96WLJ0_9CYAN</name>
<dbReference type="Gene3D" id="3.40.50.1980">
    <property type="entry name" value="Nitrogenase molybdenum iron protein domain"/>
    <property type="match status" value="2"/>
</dbReference>
<dbReference type="SUPFAM" id="SSF53807">
    <property type="entry name" value="Helical backbone' metal receptor"/>
    <property type="match status" value="1"/>
</dbReference>
<dbReference type="PROSITE" id="PS50983">
    <property type="entry name" value="FE_B12_PBP"/>
    <property type="match status" value="1"/>
</dbReference>
<dbReference type="InterPro" id="IPR002491">
    <property type="entry name" value="ABC_transptr_periplasmic_BD"/>
</dbReference>
<dbReference type="PANTHER" id="PTHR42860">
    <property type="entry name" value="VITAMIN B12-BINDING PROTEIN"/>
    <property type="match status" value="1"/>
</dbReference>
<dbReference type="CDD" id="cd01144">
    <property type="entry name" value="BtuF"/>
    <property type="match status" value="1"/>
</dbReference>
<dbReference type="InterPro" id="IPR051030">
    <property type="entry name" value="Vitamin_B12-ABC_binding"/>
</dbReference>
<dbReference type="RefSeq" id="WP_316430287.1">
    <property type="nucleotide sequence ID" value="NZ_CP053586.1"/>
</dbReference>
<organism evidence="2">
    <name type="scientific">Leptolyngbya sp. NK1-12</name>
    <dbReference type="NCBI Taxonomy" id="2547451"/>
    <lineage>
        <taxon>Bacteria</taxon>
        <taxon>Bacillati</taxon>
        <taxon>Cyanobacteriota</taxon>
        <taxon>Cyanophyceae</taxon>
        <taxon>Leptolyngbyales</taxon>
        <taxon>Leptolyngbyaceae</taxon>
        <taxon>Leptolyngbya group</taxon>
        <taxon>Leptolyngbya</taxon>
    </lineage>
</organism>
<dbReference type="EMBL" id="CP053586">
    <property type="protein sequence ID" value="WNZ24471.1"/>
    <property type="molecule type" value="Genomic_DNA"/>
</dbReference>
<sequence>MTFTPRIVSLIPSATEIIALLGLTDALVGRSHECDYPIEVQSRPVCTEPKFDPEGTSSQIHDRVSDLLQSALSVYRVKTDVLEELQPTHILTQAQCEVCAVSLADVEQAVATLTHSQPQVISLQPNTLAEVWADIERVANALDIDPNPALTALKQRVNHCSQTAQSLPADQRSTVACIEWANPLMGAGNWIPELVELAGGTPLFGKVGQHSAWLQWSDLIEADPDVLVIMPCGFGLERTRQDATELAQHPDWAKLKAVQTGRIYITDGNHYFNRPGPRLVDSLEILAELLHPDLFQFGYRAKGWDVAAHTSTNA</sequence>
<evidence type="ECO:0000313" key="2">
    <source>
        <dbReference type="EMBL" id="WNZ24471.1"/>
    </source>
</evidence>
<dbReference type="Pfam" id="PF01497">
    <property type="entry name" value="Peripla_BP_2"/>
    <property type="match status" value="1"/>
</dbReference>
<gene>
    <name evidence="2" type="ORF">HJG54_17495</name>
</gene>
<proteinExistence type="predicted"/>
<evidence type="ECO:0000259" key="1">
    <source>
        <dbReference type="PROSITE" id="PS50983"/>
    </source>
</evidence>
<protein>
    <submittedName>
        <fullName evidence="2">Cobalamin-binding protein</fullName>
    </submittedName>
</protein>